<dbReference type="Pfam" id="PF03712">
    <property type="entry name" value="Cu2_monoox_C"/>
    <property type="match status" value="1"/>
</dbReference>
<evidence type="ECO:0000313" key="3">
    <source>
        <dbReference type="EMBL" id="MDC0744430.1"/>
    </source>
</evidence>
<dbReference type="Gene3D" id="2.60.120.310">
    <property type="entry name" value="Copper type II, ascorbate-dependent monooxygenase, N-terminal domain"/>
    <property type="match status" value="1"/>
</dbReference>
<dbReference type="SUPFAM" id="SSF46626">
    <property type="entry name" value="Cytochrome c"/>
    <property type="match status" value="1"/>
</dbReference>
<dbReference type="PANTHER" id="PTHR10157:SF23">
    <property type="entry name" value="MOXD1 HOMOLOG 1"/>
    <property type="match status" value="1"/>
</dbReference>
<name>A0ABT5EUF2_9BACT</name>
<evidence type="ECO:0000256" key="1">
    <source>
        <dbReference type="ARBA" id="ARBA00023157"/>
    </source>
</evidence>
<sequence>MRTSQHAITSVVALVGFIGCSGAEDSNGTGQTSAAEPTYYKDIAPLVNAECAACHQPGGIGKFSLANAAVAAKMAPAMAAATEARTMPPMPVDNDGSCNTFENARWLSDEQIALFQRWAKAGAPLGDPADAPPPTEGDGPELFGELVEFDLGVDYTPHPSGAEPDDYRCFVVDPGVGAEAFITGYDIQPGDARIVHHVLLFMLQDDQAEADALALDANDEGAGYSCFGGAGVDASIVGIWAPGSGATVFPAGTGLRYAAGRKLIIQMHYNVPATGGPFTDRSKMKFQLSKDPGLQPAFFLPTGTADISLPPGQAHTEANGDMPLSVLAQQWLPEFKGIRSWGVLPHMHTAGRTLRSAAKTQGTEQCLVDVDRWNFHWQNLWWNETPLDLGADSTISTTCAYDTRGRTGMTTFGEGTGDEMCVNILYATPL</sequence>
<dbReference type="EMBL" id="JAQNDO010000001">
    <property type="protein sequence ID" value="MDC0744430.1"/>
    <property type="molecule type" value="Genomic_DNA"/>
</dbReference>
<keyword evidence="4" id="KW-1185">Reference proteome</keyword>
<dbReference type="InterPro" id="IPR036939">
    <property type="entry name" value="Cu2_ascorb_mOase_N_sf"/>
</dbReference>
<reference evidence="3 4" key="1">
    <citation type="submission" date="2022-11" db="EMBL/GenBank/DDBJ databases">
        <title>Minimal conservation of predation-associated metabolite biosynthetic gene clusters underscores biosynthetic potential of Myxococcota including descriptions for ten novel species: Archangium lansinium sp. nov., Myxococcus landrumus sp. nov., Nannocystis bai.</title>
        <authorList>
            <person name="Ahearne A."/>
            <person name="Stevens C."/>
            <person name="Dowd S."/>
        </authorList>
    </citation>
    <scope>NUCLEOTIDE SEQUENCE [LARGE SCALE GENOMIC DNA]</scope>
    <source>
        <strain evidence="3 4">RJM3</strain>
    </source>
</reference>
<protein>
    <recommendedName>
        <fullName evidence="2">Copper type II ascorbate-dependent monooxygenase C-terminal domain-containing protein</fullName>
    </recommendedName>
</protein>
<dbReference type="InterPro" id="IPR000945">
    <property type="entry name" value="DBH-like"/>
</dbReference>
<organism evidence="3 4">
    <name type="scientific">Polyangium mundeleinium</name>
    <dbReference type="NCBI Taxonomy" id="2995306"/>
    <lineage>
        <taxon>Bacteria</taxon>
        <taxon>Pseudomonadati</taxon>
        <taxon>Myxococcota</taxon>
        <taxon>Polyangia</taxon>
        <taxon>Polyangiales</taxon>
        <taxon>Polyangiaceae</taxon>
        <taxon>Polyangium</taxon>
    </lineage>
</organism>
<dbReference type="PROSITE" id="PS51257">
    <property type="entry name" value="PROKAR_LIPOPROTEIN"/>
    <property type="match status" value="1"/>
</dbReference>
<dbReference type="RefSeq" id="WP_271920930.1">
    <property type="nucleotide sequence ID" value="NZ_JAQNDO010000001.1"/>
</dbReference>
<dbReference type="Gene3D" id="2.60.120.230">
    <property type="match status" value="1"/>
</dbReference>
<proteinExistence type="predicted"/>
<dbReference type="SUPFAM" id="SSF49742">
    <property type="entry name" value="PHM/PNGase F"/>
    <property type="match status" value="2"/>
</dbReference>
<dbReference type="PANTHER" id="PTHR10157">
    <property type="entry name" value="DOPAMINE BETA HYDROXYLASE RELATED"/>
    <property type="match status" value="1"/>
</dbReference>
<accession>A0ABT5EUF2</accession>
<gene>
    <name evidence="3" type="ORF">POL67_24070</name>
</gene>
<dbReference type="InterPro" id="IPR014784">
    <property type="entry name" value="Cu2_ascorb_mOase-like_C"/>
</dbReference>
<dbReference type="Proteomes" id="UP001221411">
    <property type="component" value="Unassembled WGS sequence"/>
</dbReference>
<evidence type="ECO:0000259" key="2">
    <source>
        <dbReference type="Pfam" id="PF03712"/>
    </source>
</evidence>
<feature type="domain" description="Copper type II ascorbate-dependent monooxygenase C-terminal" evidence="2">
    <location>
        <begin position="305"/>
        <end position="425"/>
    </location>
</feature>
<dbReference type="InterPro" id="IPR008977">
    <property type="entry name" value="PHM/PNGase_F_dom_sf"/>
</dbReference>
<keyword evidence="1" id="KW-1015">Disulfide bond</keyword>
<dbReference type="InterPro" id="IPR024548">
    <property type="entry name" value="Cu2_monoox_C"/>
</dbReference>
<evidence type="ECO:0000313" key="4">
    <source>
        <dbReference type="Proteomes" id="UP001221411"/>
    </source>
</evidence>
<comment type="caution">
    <text evidence="3">The sequence shown here is derived from an EMBL/GenBank/DDBJ whole genome shotgun (WGS) entry which is preliminary data.</text>
</comment>
<dbReference type="InterPro" id="IPR036909">
    <property type="entry name" value="Cyt_c-like_dom_sf"/>
</dbReference>